<evidence type="ECO:0000259" key="2">
    <source>
        <dbReference type="PROSITE" id="PS51671"/>
    </source>
</evidence>
<protein>
    <recommendedName>
        <fullName evidence="1">Glycine cleavage system transcriptional repressor</fullName>
    </recommendedName>
</protein>
<keyword evidence="4" id="KW-1185">Reference proteome</keyword>
<dbReference type="RefSeq" id="WP_243604146.1">
    <property type="nucleotide sequence ID" value="NZ_JALGRD010000001.1"/>
</dbReference>
<dbReference type="Gene3D" id="3.30.70.260">
    <property type="match status" value="2"/>
</dbReference>
<keyword evidence="1" id="KW-0678">Repressor</keyword>
<dbReference type="PANTHER" id="PTHR34875">
    <property type="entry name" value="UPF0237 PROTEIN MJ1558"/>
    <property type="match status" value="1"/>
</dbReference>
<organism evidence="3 4">
    <name type="scientific">Stutzerimonas marianensis</name>
    <dbReference type="NCBI Taxonomy" id="2929513"/>
    <lineage>
        <taxon>Bacteria</taxon>
        <taxon>Pseudomonadati</taxon>
        <taxon>Pseudomonadota</taxon>
        <taxon>Gammaproteobacteria</taxon>
        <taxon>Pseudomonadales</taxon>
        <taxon>Pseudomonadaceae</taxon>
        <taxon>Stutzerimonas</taxon>
    </lineage>
</organism>
<dbReference type="InterPro" id="IPR016867">
    <property type="entry name" value="GcvR"/>
</dbReference>
<dbReference type="PIRSF" id="PIRSF028103">
    <property type="entry name" value="GcvR"/>
    <property type="match status" value="1"/>
</dbReference>
<dbReference type="EMBL" id="JALGRD010000001">
    <property type="protein sequence ID" value="MCJ0971949.1"/>
    <property type="molecule type" value="Genomic_DNA"/>
</dbReference>
<gene>
    <name evidence="3" type="ORF">MST27_01020</name>
</gene>
<dbReference type="GO" id="GO:0005737">
    <property type="term" value="C:cytoplasm"/>
    <property type="evidence" value="ECO:0007669"/>
    <property type="project" value="UniProtKB-SubCell"/>
</dbReference>
<evidence type="ECO:0000256" key="1">
    <source>
        <dbReference type="PIRNR" id="PIRNR028103"/>
    </source>
</evidence>
<dbReference type="AlphaFoldDB" id="A0A9X1W0M8"/>
<dbReference type="InterPro" id="IPR050990">
    <property type="entry name" value="UPF0237/GcvR_regulator"/>
</dbReference>
<dbReference type="Proteomes" id="UP001139682">
    <property type="component" value="Unassembled WGS sequence"/>
</dbReference>
<name>A0A9X1W0M8_9GAMM</name>
<proteinExistence type="predicted"/>
<evidence type="ECO:0000313" key="4">
    <source>
        <dbReference type="Proteomes" id="UP001139682"/>
    </source>
</evidence>
<dbReference type="Pfam" id="PF13740">
    <property type="entry name" value="ACT_6"/>
    <property type="match status" value="1"/>
</dbReference>
<comment type="caution">
    <text evidence="3">The sequence shown here is derived from an EMBL/GenBank/DDBJ whole genome shotgun (WGS) entry which is preliminary data.</text>
</comment>
<sequence length="175" mass="18919">MDDLVLTVIAEDQPGLVERVAKCISEHGGNWLESRMSRMAGQFAGILRVAVPTAAHAGLIEALHALQAQGIRVVVAPSGAEPERSWRMIQLQLVGNDRTGIVRDITRLLASHGVNLESLDTDVLPAPMTNELLFHAEALLAVPAELSLDELQGHLETLADDLMVELKLQPADRNA</sequence>
<dbReference type="InterPro" id="IPR045865">
    <property type="entry name" value="ACT-like_dom_sf"/>
</dbReference>
<dbReference type="PROSITE" id="PS51671">
    <property type="entry name" value="ACT"/>
    <property type="match status" value="2"/>
</dbReference>
<dbReference type="InterPro" id="IPR002912">
    <property type="entry name" value="ACT_dom"/>
</dbReference>
<reference evidence="3" key="1">
    <citation type="submission" date="2022-03" db="EMBL/GenBank/DDBJ databases">
        <title>Pseudomonas marianensis sp. nov., a marine bacterium isolated from deep-sea sediments of the Mariana Trench.</title>
        <authorList>
            <person name="Wei Y."/>
        </authorList>
    </citation>
    <scope>NUCLEOTIDE SEQUENCE</scope>
    <source>
        <strain evidence="3">PS1</strain>
    </source>
</reference>
<accession>A0A9X1W0M8</accession>
<feature type="domain" description="ACT" evidence="2">
    <location>
        <begin position="5"/>
        <end position="87"/>
    </location>
</feature>
<evidence type="ECO:0000313" key="3">
    <source>
        <dbReference type="EMBL" id="MCJ0971949.1"/>
    </source>
</evidence>
<dbReference type="GO" id="GO:0006355">
    <property type="term" value="P:regulation of DNA-templated transcription"/>
    <property type="evidence" value="ECO:0007669"/>
    <property type="project" value="UniProtKB-UniRule"/>
</dbReference>
<dbReference type="SUPFAM" id="SSF55021">
    <property type="entry name" value="ACT-like"/>
    <property type="match status" value="2"/>
</dbReference>
<keyword evidence="1" id="KW-0804">Transcription</keyword>
<dbReference type="PANTHER" id="PTHR34875:SF6">
    <property type="entry name" value="UPF0237 PROTEIN MJ1558"/>
    <property type="match status" value="1"/>
</dbReference>
<feature type="domain" description="ACT" evidence="2">
    <location>
        <begin position="90"/>
        <end position="173"/>
    </location>
</feature>
<comment type="subcellular location">
    <subcellularLocation>
        <location evidence="1">Cytoplasm</location>
    </subcellularLocation>
</comment>
<keyword evidence="1" id="KW-0963">Cytoplasm</keyword>
<dbReference type="CDD" id="cd04869">
    <property type="entry name" value="ACT_GcvR_2"/>
    <property type="match status" value="1"/>
</dbReference>